<reference evidence="1" key="1">
    <citation type="journal article" date="2021" name="Nat. Commun.">
        <title>Genetic determinants of endophytism in the Arabidopsis root mycobiome.</title>
        <authorList>
            <person name="Mesny F."/>
            <person name="Miyauchi S."/>
            <person name="Thiergart T."/>
            <person name="Pickel B."/>
            <person name="Atanasova L."/>
            <person name="Karlsson M."/>
            <person name="Huettel B."/>
            <person name="Barry K.W."/>
            <person name="Haridas S."/>
            <person name="Chen C."/>
            <person name="Bauer D."/>
            <person name="Andreopoulos W."/>
            <person name="Pangilinan J."/>
            <person name="LaButti K."/>
            <person name="Riley R."/>
            <person name="Lipzen A."/>
            <person name="Clum A."/>
            <person name="Drula E."/>
            <person name="Henrissat B."/>
            <person name="Kohler A."/>
            <person name="Grigoriev I.V."/>
            <person name="Martin F.M."/>
            <person name="Hacquard S."/>
        </authorList>
    </citation>
    <scope>NUCLEOTIDE SEQUENCE</scope>
    <source>
        <strain evidence="1">FSSC 5 MPI-SDFR-AT-0091</strain>
    </source>
</reference>
<organism evidence="1 2">
    <name type="scientific">Fusarium solani</name>
    <name type="common">Filamentous fungus</name>
    <dbReference type="NCBI Taxonomy" id="169388"/>
    <lineage>
        <taxon>Eukaryota</taxon>
        <taxon>Fungi</taxon>
        <taxon>Dikarya</taxon>
        <taxon>Ascomycota</taxon>
        <taxon>Pezizomycotina</taxon>
        <taxon>Sordariomycetes</taxon>
        <taxon>Hypocreomycetidae</taxon>
        <taxon>Hypocreales</taxon>
        <taxon>Nectriaceae</taxon>
        <taxon>Fusarium</taxon>
        <taxon>Fusarium solani species complex</taxon>
    </lineage>
</organism>
<protein>
    <submittedName>
        <fullName evidence="1">Uncharacterized protein</fullName>
    </submittedName>
</protein>
<keyword evidence="2" id="KW-1185">Reference proteome</keyword>
<dbReference type="EMBL" id="JAGTJS010000006">
    <property type="protein sequence ID" value="KAH7266333.1"/>
    <property type="molecule type" value="Genomic_DNA"/>
</dbReference>
<dbReference type="AlphaFoldDB" id="A0A9P9I018"/>
<evidence type="ECO:0000313" key="1">
    <source>
        <dbReference type="EMBL" id="KAH7266333.1"/>
    </source>
</evidence>
<accession>A0A9P9I018</accession>
<comment type="caution">
    <text evidence="1">The sequence shown here is derived from an EMBL/GenBank/DDBJ whole genome shotgun (WGS) entry which is preliminary data.</text>
</comment>
<proteinExistence type="predicted"/>
<gene>
    <name evidence="1" type="ORF">B0J15DRAFT_463475</name>
</gene>
<sequence length="239" mass="27106">MSLSGDALEVKAKYSSPSTMRLDTPHARKHSTAPQLSATTLDAIYNLYQTATNDTVRPEYRVLGPSSPRFPRISAFVHLQHAPFRRTLPGTWRRELLHLESDPIEPEYRMCHQNSLHEMLDSALPPSSIPIYKALKHNRTSYSPSNPLTQSPQTPNMCDWEEFLFLCNHSTLRLKSYCHFARNDPNHQCFGVKVLRNSWRQCVPCDGCAAAWQAMEIQGQHNYQGGQHMPSQGSQQSGS</sequence>
<name>A0A9P9I018_FUSSL</name>
<dbReference type="Proteomes" id="UP000736672">
    <property type="component" value="Unassembled WGS sequence"/>
</dbReference>
<evidence type="ECO:0000313" key="2">
    <source>
        <dbReference type="Proteomes" id="UP000736672"/>
    </source>
</evidence>
<dbReference type="OrthoDB" id="4966402at2759"/>